<dbReference type="EMBL" id="JIBK01000048">
    <property type="protein sequence ID" value="POM84937.1"/>
    <property type="molecule type" value="Genomic_DNA"/>
</dbReference>
<dbReference type="VEuPathDB" id="CryptoDB:CmeUKMEL1_14890"/>
<evidence type="ECO:0000313" key="3">
    <source>
        <dbReference type="Proteomes" id="UP000236928"/>
    </source>
</evidence>
<reference evidence="2 3" key="1">
    <citation type="submission" date="2014-04" db="EMBL/GenBank/DDBJ databases">
        <title>Comparative Genomics of Cryptosporidium Species.</title>
        <authorList>
            <person name="Silva J.C."/>
            <person name="Su Q."/>
            <person name="Chalmers R."/>
            <person name="Chibucos M.C."/>
            <person name="Elwin K."/>
            <person name="Godinez A."/>
            <person name="Guo F."/>
            <person name="Huynh K."/>
            <person name="Orvis J."/>
            <person name="Ott S."/>
            <person name="Sadzewicz L."/>
            <person name="Sengamalay N."/>
            <person name="Shetty A."/>
            <person name="Sun M."/>
            <person name="Tallon L."/>
            <person name="Xiao L."/>
            <person name="Zhang H."/>
            <person name="Fraser C.M."/>
            <person name="Zhu G."/>
            <person name="Kissinger J."/>
            <person name="Widmer G."/>
        </authorList>
    </citation>
    <scope>NUCLEOTIDE SEQUENCE [LARGE SCALE GENOMIC DNA]</scope>
    <source>
        <strain evidence="2 3">UKMEL1</strain>
    </source>
</reference>
<evidence type="ECO:0000313" key="2">
    <source>
        <dbReference type="EMBL" id="POM84937.1"/>
    </source>
</evidence>
<gene>
    <name evidence="2" type="ORF">CmeUKMEL1_14890</name>
</gene>
<dbReference type="OrthoDB" id="341612at2759"/>
<comment type="caution">
    <text evidence="2">The sequence shown here is derived from an EMBL/GenBank/DDBJ whole genome shotgun (WGS) entry which is preliminary data.</text>
</comment>
<accession>A0A2P4Z4C7</accession>
<name>A0A2P4Z4C7_9CRYT</name>
<organism evidence="2 3">
    <name type="scientific">Cryptosporidium meleagridis</name>
    <dbReference type="NCBI Taxonomy" id="93969"/>
    <lineage>
        <taxon>Eukaryota</taxon>
        <taxon>Sar</taxon>
        <taxon>Alveolata</taxon>
        <taxon>Apicomplexa</taxon>
        <taxon>Conoidasida</taxon>
        <taxon>Coccidia</taxon>
        <taxon>Eucoccidiorida</taxon>
        <taxon>Eimeriorina</taxon>
        <taxon>Cryptosporidiidae</taxon>
        <taxon>Cryptosporidium</taxon>
    </lineage>
</organism>
<evidence type="ECO:0000256" key="1">
    <source>
        <dbReference type="SAM" id="MobiDB-lite"/>
    </source>
</evidence>
<keyword evidence="3" id="KW-1185">Reference proteome</keyword>
<dbReference type="AlphaFoldDB" id="A0A2P4Z4C7"/>
<dbReference type="Proteomes" id="UP000236928">
    <property type="component" value="Unassembled WGS sequence"/>
</dbReference>
<sequence length="732" mass="85364">MTISKRELRSFFGSLHPLNVGLVFKVYKELNYNDIRFDKLSVKRNRYTTKSISLINNYTKSQKNNKIRVKYSEFIKYLAENLLEMNIKDLGYLQSLELLEIFQYIKENESSINKMYNSYKLEKLIFSILRIHIIYILQLSTLLTEMSEIKALIEDFSKLILCFEVNIEDLFYSINDDELIQIFNLICYFSDLKEEIILDKNLDNILIKILNISMNKIKNHFNILLQRPLKMSEIINQLNKSKWISLLDSEDIVISNEDLILYFILKNFNGYCDNLKQVMKIIRFNFLSDSAKNIYNRVQCPVLNQTNISRNKYFVNNALIFPNSTIKPKFIMLNLSNWSQLPAINKHFVIENNINTDGCFSYEVRITNQDQFRFPGNFIDLVKTWHLFLGISIKVDENFQPFIFNLFSLLCENSNKNHTNKFFHCRSILESSKYDFKTGNISKKLLAPAPEALNKEKNCIQNEVVIQGNELILADSSGSEIWRDENKVVFVVNLREKFILVEIGGLFSVYIEILDSLFEYSGLQTKNNLIFPFISYNNEYFNIELNYYSCNLSMKEEQTNVKEIRNQEYKNRFIGSKTRRKVLVEVSKKQSGAPKRVTRLRPSGSTNIVIPFSINSSNSPLLSVSSPTGRRGRPRKNANQAYIRELPDMNNLKEYCASSSSNASKKNGSRHIPKSTEVRDPDLLVIKKIKKKVKAATTNNRRYFNSLLGEFFTKSLEKLLSFLRGPLLQLLL</sequence>
<protein>
    <submittedName>
        <fullName evidence="2">Uncharacterized protein</fullName>
    </submittedName>
</protein>
<feature type="compositionally biased region" description="Low complexity" evidence="1">
    <location>
        <begin position="657"/>
        <end position="666"/>
    </location>
</feature>
<feature type="region of interest" description="Disordered" evidence="1">
    <location>
        <begin position="657"/>
        <end position="676"/>
    </location>
</feature>
<proteinExistence type="predicted"/>